<evidence type="ECO:0000313" key="7">
    <source>
        <dbReference type="EMBL" id="GEP45634.1"/>
    </source>
</evidence>
<dbReference type="PANTHER" id="PTHR43289">
    <property type="entry name" value="MITOGEN-ACTIVATED PROTEIN KINASE KINASE KINASE 20-RELATED"/>
    <property type="match status" value="1"/>
</dbReference>
<dbReference type="GO" id="GO:0016787">
    <property type="term" value="F:hydrolase activity"/>
    <property type="evidence" value="ECO:0007669"/>
    <property type="project" value="InterPro"/>
</dbReference>
<accession>A0A512MFW9</accession>
<dbReference type="Gene3D" id="3.90.1580.10">
    <property type="entry name" value="paralog of FGE (formylglycine-generating enzyme)"/>
    <property type="match status" value="1"/>
</dbReference>
<gene>
    <name evidence="7" type="ORF">BGE01nite_49250</name>
</gene>
<dbReference type="SUPFAM" id="SSF56112">
    <property type="entry name" value="Protein kinase-like (PK-like)"/>
    <property type="match status" value="1"/>
</dbReference>
<dbReference type="InterPro" id="IPR008930">
    <property type="entry name" value="Terpenoid_cyclase/PrenylTrfase"/>
</dbReference>
<dbReference type="AlphaFoldDB" id="A0A512MFW9"/>
<keyword evidence="8" id="KW-1185">Reference proteome</keyword>
<dbReference type="PANTHER" id="PTHR43289:SF6">
    <property type="entry name" value="SERINE_THREONINE-PROTEIN KINASE NEKL-3"/>
    <property type="match status" value="1"/>
</dbReference>
<dbReference type="InterPro" id="IPR016187">
    <property type="entry name" value="CTDL_fold"/>
</dbReference>
<keyword evidence="1" id="KW-0808">Transferase</keyword>
<dbReference type="InterPro" id="IPR005532">
    <property type="entry name" value="SUMF_dom"/>
</dbReference>
<dbReference type="PROSITE" id="PS50011">
    <property type="entry name" value="PROTEIN_KINASE_DOM"/>
    <property type="match status" value="1"/>
</dbReference>
<dbReference type="GO" id="GO:0005524">
    <property type="term" value="F:ATP binding"/>
    <property type="evidence" value="ECO:0007669"/>
    <property type="project" value="UniProtKB-KW"/>
</dbReference>
<dbReference type="Gene3D" id="1.10.510.10">
    <property type="entry name" value="Transferase(Phosphotransferase) domain 1"/>
    <property type="match status" value="1"/>
</dbReference>
<dbReference type="GO" id="GO:0004674">
    <property type="term" value="F:protein serine/threonine kinase activity"/>
    <property type="evidence" value="ECO:0007669"/>
    <property type="project" value="TreeGrafter"/>
</dbReference>
<evidence type="ECO:0000256" key="4">
    <source>
        <dbReference type="ARBA" id="ARBA00022840"/>
    </source>
</evidence>
<feature type="compositionally biased region" description="Polar residues" evidence="5">
    <location>
        <begin position="319"/>
        <end position="328"/>
    </location>
</feature>
<dbReference type="InterPro" id="IPR000719">
    <property type="entry name" value="Prot_kinase_dom"/>
</dbReference>
<name>A0A512MFW9_9BACT</name>
<dbReference type="EMBL" id="BKAG01000054">
    <property type="protein sequence ID" value="GEP45634.1"/>
    <property type="molecule type" value="Genomic_DNA"/>
</dbReference>
<evidence type="ECO:0000256" key="1">
    <source>
        <dbReference type="ARBA" id="ARBA00022679"/>
    </source>
</evidence>
<dbReference type="SUPFAM" id="SSF48239">
    <property type="entry name" value="Terpenoid cyclases/Protein prenyltransferases"/>
    <property type="match status" value="1"/>
</dbReference>
<feature type="domain" description="Protein kinase" evidence="6">
    <location>
        <begin position="50"/>
        <end position="401"/>
    </location>
</feature>
<dbReference type="InterPro" id="IPR008271">
    <property type="entry name" value="Ser/Thr_kinase_AS"/>
</dbReference>
<keyword evidence="2" id="KW-0547">Nucleotide-binding</keyword>
<dbReference type="Pfam" id="PF00069">
    <property type="entry name" value="Pkinase"/>
    <property type="match status" value="1"/>
</dbReference>
<dbReference type="Gene3D" id="2.60.120.560">
    <property type="entry name" value="Exo-inulinase, domain 1"/>
    <property type="match status" value="1"/>
</dbReference>
<dbReference type="InterPro" id="IPR010496">
    <property type="entry name" value="AL/BT2_dom"/>
</dbReference>
<evidence type="ECO:0000259" key="6">
    <source>
        <dbReference type="PROSITE" id="PS50011"/>
    </source>
</evidence>
<dbReference type="SUPFAM" id="SSF56436">
    <property type="entry name" value="C-type lectin-like"/>
    <property type="match status" value="1"/>
</dbReference>
<evidence type="ECO:0000313" key="8">
    <source>
        <dbReference type="Proteomes" id="UP000321577"/>
    </source>
</evidence>
<feature type="region of interest" description="Disordered" evidence="5">
    <location>
        <begin position="304"/>
        <end position="353"/>
    </location>
</feature>
<keyword evidence="4" id="KW-0067">ATP-binding</keyword>
<dbReference type="Gene3D" id="1.50.10.20">
    <property type="match status" value="1"/>
</dbReference>
<organism evidence="7 8">
    <name type="scientific">Brevifollis gellanilyticus</name>
    <dbReference type="NCBI Taxonomy" id="748831"/>
    <lineage>
        <taxon>Bacteria</taxon>
        <taxon>Pseudomonadati</taxon>
        <taxon>Verrucomicrobiota</taxon>
        <taxon>Verrucomicrobiia</taxon>
        <taxon>Verrucomicrobiales</taxon>
        <taxon>Verrucomicrobiaceae</taxon>
    </lineage>
</organism>
<dbReference type="OrthoDB" id="183261at2"/>
<keyword evidence="3" id="KW-0418">Kinase</keyword>
<dbReference type="RefSeq" id="WP_146854707.1">
    <property type="nucleotide sequence ID" value="NZ_BKAG01000054.1"/>
</dbReference>
<proteinExistence type="predicted"/>
<sequence>MSEPENTPPPSTPDPAELLGRALESHAATGHPQDWAPPSPQALQMQLQGYVVSQFLARGGMGAVYRGVHVSLDRQVAIKILPPQLRHGDPQYASRFKQEARAMAQLNHPGIVSVYDFGQMADGTLYFIMEFIDGTDVGQMVLKQGRLSSAHAMAITAHVCDALQYAHERGIVHRDIKPANIMVGYDGRVKVADFGLAKSVLQADTGLTQSGYVMGTPHFVAPEALIIGMQVDHRADIYAVGVMLYQMLTGKVPRGLFEMPSLQVPGLDPRYDQIIARSMREDREQRFPSVLDLRRALDGILTQPVQKSGRVPQAAELHASSQEATVQSPQPPVKPPASSRQSRSPQASRAASAVRKKTSSSWWWVAAPVAALILGILTSNKSPSPVIIRAPETATQEQPFVNSLGMSFVPVPGTRVLMCQHETRRQDYQTYAEETPGTDESWRNQQFNHKPCGHQDDHPVLGVSWTDAKAFCEWLGKKEKLKVRLPTDREWSQAAGIAKDETWDAQSTPKSRDCVLKTYTWGPAHPPRSAEVEGNYGDATYGADQSGEPFIECYDGFPTTAPVKSFHANGFGLHDLGGNAREWVEDLWDTGSSDHVLRGSAWHSTFWNGMVTSRRQAAPADTRSYETGFRCVIEMPEVFPDQLMPKVVSPFSPVDDPAFEKQLGSYSWRMRQKDWVAYFGPNHEALVREGDEYRMWHWWVVGPRTIHVQFASQAAQFDPGIGEDRRVDPDMTTMTRLSNKEVVTDRDRSIDPASLGSEDGFITLLGREGTDGWTYSGPPGAGISQADGITSFAARPAGDKVGMFWYSKRTFADFVLRLDFKITDFQKNSGVHLRLPALVPGGQPTPYSQGAEVEIFHQNTGRIPFVSGSTSRPPRLIIGDWNTYEITARGPEVTVNLNGVHVHQQYNTPGTSGYIGIQDYDDNLPMEFRNVRIKDLSGPAAASPSASSAAASATADQLPCTTSGRLEALRRTGGSPEIERAVTAALEYLKSRQNPDGSWGTEGRAGKTALALMAYAGRCETPDSKSYGDTVIKGFMFLIETGRKNSNGSLVADSAGPHAVTEHCMAAEALGQAYLAARRGSKMLPGMREVFENAVRLMIEVQSSAANAGAGSGLALAWQAEVLNTARLTHLKFTGLGECSGRVALLLQQAQNADGGFGRQHSQGVPLDRSKMDLHAVFQSTRASFKAGGDEWLSWHKQMLPQLLATLQPDGSISCPPSALMRGDAVDNTALGALTLETYFQDMPDPRTTR</sequence>
<dbReference type="Pfam" id="PF06439">
    <property type="entry name" value="3keto-disac_hyd"/>
    <property type="match status" value="1"/>
</dbReference>
<dbReference type="Gene3D" id="3.30.200.20">
    <property type="entry name" value="Phosphorylase Kinase, domain 1"/>
    <property type="match status" value="1"/>
</dbReference>
<dbReference type="Proteomes" id="UP000321577">
    <property type="component" value="Unassembled WGS sequence"/>
</dbReference>
<dbReference type="InterPro" id="IPR011009">
    <property type="entry name" value="Kinase-like_dom_sf"/>
</dbReference>
<feature type="compositionally biased region" description="Low complexity" evidence="5">
    <location>
        <begin position="336"/>
        <end position="353"/>
    </location>
</feature>
<dbReference type="Pfam" id="PF03781">
    <property type="entry name" value="FGE-sulfatase"/>
    <property type="match status" value="1"/>
</dbReference>
<protein>
    <recommendedName>
        <fullName evidence="6">Protein kinase domain-containing protein</fullName>
    </recommendedName>
</protein>
<comment type="caution">
    <text evidence="7">The sequence shown here is derived from an EMBL/GenBank/DDBJ whole genome shotgun (WGS) entry which is preliminary data.</text>
</comment>
<dbReference type="InterPro" id="IPR042095">
    <property type="entry name" value="SUMF_sf"/>
</dbReference>
<evidence type="ECO:0000256" key="3">
    <source>
        <dbReference type="ARBA" id="ARBA00022777"/>
    </source>
</evidence>
<evidence type="ECO:0000256" key="5">
    <source>
        <dbReference type="SAM" id="MobiDB-lite"/>
    </source>
</evidence>
<reference evidence="7 8" key="1">
    <citation type="submission" date="2019-07" db="EMBL/GenBank/DDBJ databases">
        <title>Whole genome shotgun sequence of Brevifollis gellanilyticus NBRC 108608.</title>
        <authorList>
            <person name="Hosoyama A."/>
            <person name="Uohara A."/>
            <person name="Ohji S."/>
            <person name="Ichikawa N."/>
        </authorList>
    </citation>
    <scope>NUCLEOTIDE SEQUENCE [LARGE SCALE GENOMIC DNA]</scope>
    <source>
        <strain evidence="7 8">NBRC 108608</strain>
    </source>
</reference>
<dbReference type="SMART" id="SM00220">
    <property type="entry name" value="S_TKc"/>
    <property type="match status" value="1"/>
</dbReference>
<dbReference type="CDD" id="cd14014">
    <property type="entry name" value="STKc_PknB_like"/>
    <property type="match status" value="1"/>
</dbReference>
<evidence type="ECO:0000256" key="2">
    <source>
        <dbReference type="ARBA" id="ARBA00022741"/>
    </source>
</evidence>
<dbReference type="PROSITE" id="PS00108">
    <property type="entry name" value="PROTEIN_KINASE_ST"/>
    <property type="match status" value="1"/>
</dbReference>